<name>A0A9D7SGB3_9BACT</name>
<comment type="caution">
    <text evidence="3">The sequence shown here is derived from an EMBL/GenBank/DDBJ whole genome shotgun (WGS) entry which is preliminary data.</text>
</comment>
<gene>
    <name evidence="3" type="ORF">IPP58_11765</name>
</gene>
<evidence type="ECO:0000313" key="4">
    <source>
        <dbReference type="Proteomes" id="UP000886657"/>
    </source>
</evidence>
<sequence length="318" mass="34362">MEWIALKHALLSHLPVATGLLLPWALLAAQRSGRGIRPWWTVARYLGWAGILGTLAAFVSGYFSGRFLALIPSHRLLPPWGAGAGPEALLIRHAILGGASLLLGLAAVWAMNRPRKDHQSLGLLALGLGLAWAAMVLAAGEGGYRLAHQHVRVSNPVLVPAAPAPVKIEPDPESRLPVRALDFASLEAIHPDPVKSPAHGGRWIRAWASPEAAAAYRAGEALPQGALVVLSSLEDRWGRPGVEGGPLYALEMGPKGPLFTFYWARIPMQLRPEFGGESRAYWRGEDPRLEACRGCHTTGMADPAQRSRWRPKRVAPVE</sequence>
<protein>
    <submittedName>
        <fullName evidence="3">Uncharacterized protein</fullName>
    </submittedName>
</protein>
<evidence type="ECO:0000256" key="2">
    <source>
        <dbReference type="SAM" id="Phobius"/>
    </source>
</evidence>
<reference evidence="3" key="1">
    <citation type="submission" date="2020-10" db="EMBL/GenBank/DDBJ databases">
        <title>Connecting structure to function with the recovery of over 1000 high-quality activated sludge metagenome-assembled genomes encoding full-length rRNA genes using long-read sequencing.</title>
        <authorList>
            <person name="Singleton C.M."/>
            <person name="Petriglieri F."/>
            <person name="Kristensen J.M."/>
            <person name="Kirkegaard R.H."/>
            <person name="Michaelsen T.Y."/>
            <person name="Andersen M.H."/>
            <person name="Karst S.M."/>
            <person name="Dueholm M.S."/>
            <person name="Nielsen P.H."/>
            <person name="Albertsen M."/>
        </authorList>
    </citation>
    <scope>NUCLEOTIDE SEQUENCE</scope>
    <source>
        <strain evidence="3">Skiv_18-Q3-R9-52_MAXAC.067</strain>
    </source>
</reference>
<dbReference type="Proteomes" id="UP000886657">
    <property type="component" value="Unassembled WGS sequence"/>
</dbReference>
<keyword evidence="2" id="KW-0812">Transmembrane</keyword>
<feature type="region of interest" description="Disordered" evidence="1">
    <location>
        <begin position="299"/>
        <end position="318"/>
    </location>
</feature>
<keyword evidence="2" id="KW-1133">Transmembrane helix</keyword>
<organism evidence="3 4">
    <name type="scientific">Candidatus Geothrix skivensis</name>
    <dbReference type="NCBI Taxonomy" id="2954439"/>
    <lineage>
        <taxon>Bacteria</taxon>
        <taxon>Pseudomonadati</taxon>
        <taxon>Acidobacteriota</taxon>
        <taxon>Holophagae</taxon>
        <taxon>Holophagales</taxon>
        <taxon>Holophagaceae</taxon>
        <taxon>Geothrix</taxon>
    </lineage>
</organism>
<feature type="compositionally biased region" description="Basic residues" evidence="1">
    <location>
        <begin position="307"/>
        <end position="318"/>
    </location>
</feature>
<dbReference type="AlphaFoldDB" id="A0A9D7SGB3"/>
<feature type="transmembrane region" description="Helical" evidence="2">
    <location>
        <begin position="121"/>
        <end position="140"/>
    </location>
</feature>
<evidence type="ECO:0000256" key="1">
    <source>
        <dbReference type="SAM" id="MobiDB-lite"/>
    </source>
</evidence>
<evidence type="ECO:0000313" key="3">
    <source>
        <dbReference type="EMBL" id="MBK9797152.1"/>
    </source>
</evidence>
<dbReference type="EMBL" id="JADKIO010000008">
    <property type="protein sequence ID" value="MBK9797152.1"/>
    <property type="molecule type" value="Genomic_DNA"/>
</dbReference>
<feature type="transmembrane region" description="Helical" evidence="2">
    <location>
        <begin position="6"/>
        <end position="27"/>
    </location>
</feature>
<feature type="transmembrane region" description="Helical" evidence="2">
    <location>
        <begin position="89"/>
        <end position="109"/>
    </location>
</feature>
<accession>A0A9D7SGB3</accession>
<feature type="transmembrane region" description="Helical" evidence="2">
    <location>
        <begin position="48"/>
        <end position="69"/>
    </location>
</feature>
<proteinExistence type="predicted"/>
<keyword evidence="2" id="KW-0472">Membrane</keyword>